<comment type="caution">
    <text evidence="1">The sequence shown here is derived from an EMBL/GenBank/DDBJ whole genome shotgun (WGS) entry which is preliminary data.</text>
</comment>
<organism evidence="1 2">
    <name type="scientific">Aeromicrobium flavum</name>
    <dbReference type="NCBI Taxonomy" id="416568"/>
    <lineage>
        <taxon>Bacteria</taxon>
        <taxon>Bacillati</taxon>
        <taxon>Actinomycetota</taxon>
        <taxon>Actinomycetes</taxon>
        <taxon>Propionibacteriales</taxon>
        <taxon>Nocardioidaceae</taxon>
        <taxon>Aeromicrobium</taxon>
    </lineage>
</organism>
<dbReference type="AlphaFoldDB" id="A0A512HSB1"/>
<evidence type="ECO:0000313" key="2">
    <source>
        <dbReference type="Proteomes" id="UP000321769"/>
    </source>
</evidence>
<sequence>MRRTRLILLNPPAVGVGARPRQTEGMRLRSIVLLLSSVVLIAGCGGATDEPEASPSTATPSASAEQVVEQVLRRHLVASDAGDCAAVKETVQLPVLVECADVREQQGQWSADGADLETVPVAVEITEDSATATVTWPSGEENEWALQDGGAGWRVLNVDVSDGV</sequence>
<protein>
    <submittedName>
        <fullName evidence="1">Uncharacterized protein</fullName>
    </submittedName>
</protein>
<evidence type="ECO:0000313" key="1">
    <source>
        <dbReference type="EMBL" id="GEO88348.1"/>
    </source>
</evidence>
<dbReference type="EMBL" id="BJZQ01000002">
    <property type="protein sequence ID" value="GEO88348.1"/>
    <property type="molecule type" value="Genomic_DNA"/>
</dbReference>
<reference evidence="1 2" key="1">
    <citation type="submission" date="2019-07" db="EMBL/GenBank/DDBJ databases">
        <title>Whole genome shotgun sequence of Aeromicrobium flavum NBRC 107625.</title>
        <authorList>
            <person name="Hosoyama A."/>
            <person name="Uohara A."/>
            <person name="Ohji S."/>
            <person name="Ichikawa N."/>
        </authorList>
    </citation>
    <scope>NUCLEOTIDE SEQUENCE [LARGE SCALE GENOMIC DNA]</scope>
    <source>
        <strain evidence="1 2">NBRC 107625</strain>
    </source>
</reference>
<gene>
    <name evidence="1" type="ORF">AFL01nite_06750</name>
</gene>
<proteinExistence type="predicted"/>
<keyword evidence="2" id="KW-1185">Reference proteome</keyword>
<dbReference type="Proteomes" id="UP000321769">
    <property type="component" value="Unassembled WGS sequence"/>
</dbReference>
<name>A0A512HSB1_9ACTN</name>
<accession>A0A512HSB1</accession>